<accession>A0AAU8EWN7</accession>
<geneLocation type="plasmid" evidence="3">
    <name>unnamed</name>
</geneLocation>
<dbReference type="RefSeq" id="WP_353713680.1">
    <property type="nucleotide sequence ID" value="NZ_CP159280.1"/>
</dbReference>
<protein>
    <submittedName>
        <fullName evidence="3">Uncharacterized protein</fullName>
    </submittedName>
</protein>
<evidence type="ECO:0000256" key="2">
    <source>
        <dbReference type="SAM" id="MobiDB-lite"/>
    </source>
</evidence>
<evidence type="ECO:0000256" key="1">
    <source>
        <dbReference type="SAM" id="Coils"/>
    </source>
</evidence>
<dbReference type="EMBL" id="CP159280">
    <property type="protein sequence ID" value="XCH14003.1"/>
    <property type="molecule type" value="Genomic_DNA"/>
</dbReference>
<feature type="region of interest" description="Disordered" evidence="2">
    <location>
        <begin position="71"/>
        <end position="110"/>
    </location>
</feature>
<evidence type="ECO:0000313" key="3">
    <source>
        <dbReference type="EMBL" id="XCH14003.1"/>
    </source>
</evidence>
<feature type="coiled-coil region" evidence="1">
    <location>
        <begin position="27"/>
        <end position="54"/>
    </location>
</feature>
<proteinExistence type="predicted"/>
<feature type="compositionally biased region" description="Polar residues" evidence="2">
    <location>
        <begin position="101"/>
        <end position="110"/>
    </location>
</feature>
<sequence length="110" mass="11931">MATIDIEQTRNQARALLDSRIESVTTLVKSRQRIADLKEQLADAERDDKRAYVRATRDGWSAEELKKLGLEPAAAGRRRKAAVRSASTDNSTGNPAAGHTESPNGTGNQA</sequence>
<organism evidence="3">
    <name type="scientific">Arthrobacter sp. K5</name>
    <dbReference type="NCBI Taxonomy" id="2839623"/>
    <lineage>
        <taxon>Bacteria</taxon>
        <taxon>Bacillati</taxon>
        <taxon>Actinomycetota</taxon>
        <taxon>Actinomycetes</taxon>
        <taxon>Micrococcales</taxon>
        <taxon>Micrococcaceae</taxon>
        <taxon>Arthrobacter</taxon>
    </lineage>
</organism>
<keyword evidence="1" id="KW-0175">Coiled coil</keyword>
<reference evidence="3" key="1">
    <citation type="submission" date="2024-06" db="EMBL/GenBank/DDBJ databases">
        <title>Biodegradation of dimethachlon by Arthrobacter sp. K5: mechanistic insights and ecological implications.</title>
        <authorList>
            <person name="Hu S."/>
            <person name="Lu P."/>
        </authorList>
    </citation>
    <scope>NUCLEOTIDE SEQUENCE</scope>
    <source>
        <strain evidence="3">K5</strain>
        <plasmid evidence="3">unnamed</plasmid>
    </source>
</reference>
<name>A0AAU8EWN7_9MICC</name>
<keyword evidence="3" id="KW-0614">Plasmid</keyword>
<gene>
    <name evidence="3" type="ORF">ABRP34_23455</name>
</gene>
<dbReference type="AlphaFoldDB" id="A0AAU8EWN7"/>